<sequence>MVPQPTGLMSEQVAHRRGSMGGLLLQVAGAGVLAAAAYPEVMELVLVLVVLGGLTAVAVAAGRSGKKRELARVEAEVAPVKKLAEEDVTALGVELQDLDIELAGHPLDPGANADYQRALDSYESAKTAAAALTRAEDVRHVTEILEDGRYAMACVRARVAGEPLPQRRPPCFFDPRHGLSVADVPWTPPGGTSRDVPACALDVERVRAGAEPDIRKVMVGSRRVPYWQGGRAYQPYAQGYFGTFSPMDWMFMGMLFGGGFDGLGEGIGAIGEGIGDVLGGIGDGIGDLFDGFDF</sequence>
<evidence type="ECO:0000313" key="2">
    <source>
        <dbReference type="EMBL" id="GHE17581.1"/>
    </source>
</evidence>
<gene>
    <name evidence="2" type="ORF">GCM10011376_21910</name>
</gene>
<organism evidence="2 3">
    <name type="scientific">Nocardioides flavus</name>
    <name type="common">ex Wang et al. 2016</name>
    <dbReference type="NCBI Taxonomy" id="2058780"/>
    <lineage>
        <taxon>Bacteria</taxon>
        <taxon>Bacillati</taxon>
        <taxon>Actinomycetota</taxon>
        <taxon>Actinomycetes</taxon>
        <taxon>Propionibacteriales</taxon>
        <taxon>Nocardioidaceae</taxon>
        <taxon>Nocardioides</taxon>
    </lineage>
</organism>
<comment type="caution">
    <text evidence="2">The sequence shown here is derived from an EMBL/GenBank/DDBJ whole genome shotgun (WGS) entry which is preliminary data.</text>
</comment>
<accession>A0ABQ3HLK2</accession>
<evidence type="ECO:0000256" key="1">
    <source>
        <dbReference type="SAM" id="Phobius"/>
    </source>
</evidence>
<reference evidence="3" key="1">
    <citation type="journal article" date="2019" name="Int. J. Syst. Evol. Microbiol.">
        <title>The Global Catalogue of Microorganisms (GCM) 10K type strain sequencing project: providing services to taxonomists for standard genome sequencing and annotation.</title>
        <authorList>
            <consortium name="The Broad Institute Genomics Platform"/>
            <consortium name="The Broad Institute Genome Sequencing Center for Infectious Disease"/>
            <person name="Wu L."/>
            <person name="Ma J."/>
        </authorList>
    </citation>
    <scope>NUCLEOTIDE SEQUENCE [LARGE SCALE GENOMIC DNA]</scope>
    <source>
        <strain evidence="3">CGMCC 1.12791</strain>
    </source>
</reference>
<dbReference type="Proteomes" id="UP000597341">
    <property type="component" value="Unassembled WGS sequence"/>
</dbReference>
<feature type="transmembrane region" description="Helical" evidence="1">
    <location>
        <begin position="20"/>
        <end position="38"/>
    </location>
</feature>
<protein>
    <submittedName>
        <fullName evidence="2">Uncharacterized protein</fullName>
    </submittedName>
</protein>
<keyword evidence="3" id="KW-1185">Reference proteome</keyword>
<feature type="transmembrane region" description="Helical" evidence="1">
    <location>
        <begin position="44"/>
        <end position="62"/>
    </location>
</feature>
<name>A0ABQ3HLK2_9ACTN</name>
<keyword evidence="1" id="KW-1133">Transmembrane helix</keyword>
<evidence type="ECO:0000313" key="3">
    <source>
        <dbReference type="Proteomes" id="UP000597341"/>
    </source>
</evidence>
<proteinExistence type="predicted"/>
<keyword evidence="1" id="KW-0472">Membrane</keyword>
<dbReference type="EMBL" id="BNAD01000005">
    <property type="protein sequence ID" value="GHE17581.1"/>
    <property type="molecule type" value="Genomic_DNA"/>
</dbReference>
<keyword evidence="1" id="KW-0812">Transmembrane</keyword>